<gene>
    <name evidence="6" type="ORF">CLTEP_01570</name>
</gene>
<dbReference type="GO" id="GO:1990904">
    <property type="term" value="C:ribonucleoprotein complex"/>
    <property type="evidence" value="ECO:0007669"/>
    <property type="project" value="UniProtKB-KW"/>
</dbReference>
<sequence>MVTTSVENINETMDYMYTNVPVIHRGDIVLGKVISVSENEVMVNIGYMADGIISKDELSYDKNINTKDIIKEDDEIYVYILKVSDEEGNVVLSKKRADSIKVWDELKEYYKKGTNLDIVTKEKVNGGLTAEIKGLRAFIPVSQLSISYVENLDDYVGKKLTVKIIDLEKDKKKIVLSAKEVQKEELKAKRDKLWADIKKGEKRKGKVSKLTKFGAFVDLGGIDGLIHISDLSWRRVSNPSEVVKVGDSVEVYVLDFDKDKKRISLALKDVNLNPWDKITQKYKIGDIVEGTVVKIADFGAFIEIEPGIEGLVHVTELSNEMNMKPSSIVNIGDIVKVKILDIDENKKKLSLSMKEVSDKTDDEFISYSEDEEKVTVGDLLKDKLKNLNFD</sequence>
<dbReference type="GO" id="GO:0005840">
    <property type="term" value="C:ribosome"/>
    <property type="evidence" value="ECO:0007669"/>
    <property type="project" value="UniProtKB-KW"/>
</dbReference>
<comment type="caution">
    <text evidence="6">The sequence shown here is derived from an EMBL/GenBank/DDBJ whole genome shotgun (WGS) entry which is preliminary data.</text>
</comment>
<dbReference type="PRINTS" id="PR00681">
    <property type="entry name" value="RIBOSOMALS1"/>
</dbReference>
<dbReference type="STRING" id="1121338.CLTEP_01570"/>
<proteinExistence type="inferred from homology"/>
<evidence type="ECO:0000313" key="6">
    <source>
        <dbReference type="EMBL" id="KYH35764.1"/>
    </source>
</evidence>
<dbReference type="InterPro" id="IPR012340">
    <property type="entry name" value="NA-bd_OB-fold"/>
</dbReference>
<evidence type="ECO:0000313" key="7">
    <source>
        <dbReference type="Proteomes" id="UP000075531"/>
    </source>
</evidence>
<dbReference type="FunFam" id="2.40.50.140:FF:000051">
    <property type="entry name" value="RNA-binding transcriptional accessory protein"/>
    <property type="match status" value="1"/>
</dbReference>
<dbReference type="RefSeq" id="WP_242863842.1">
    <property type="nucleotide sequence ID" value="NZ_LTBA01000001.1"/>
</dbReference>
<dbReference type="SMART" id="SM00316">
    <property type="entry name" value="S1"/>
    <property type="match status" value="4"/>
</dbReference>
<dbReference type="InterPro" id="IPR035104">
    <property type="entry name" value="Ribosomal_protein_S1-like"/>
</dbReference>
<dbReference type="CDD" id="cd04465">
    <property type="entry name" value="S1_RPS1_repeat_ec2_hs2"/>
    <property type="match status" value="1"/>
</dbReference>
<comment type="similarity">
    <text evidence="1">Belongs to the bacterial ribosomal protein bS1 family.</text>
</comment>
<evidence type="ECO:0000259" key="5">
    <source>
        <dbReference type="PROSITE" id="PS50126"/>
    </source>
</evidence>
<dbReference type="PANTHER" id="PTHR10724">
    <property type="entry name" value="30S RIBOSOMAL PROTEIN S1"/>
    <property type="match status" value="1"/>
</dbReference>
<dbReference type="NCBIfam" id="NF005208">
    <property type="entry name" value="PRK06676.1"/>
    <property type="match status" value="1"/>
</dbReference>
<dbReference type="CDD" id="cd05687">
    <property type="entry name" value="S1_RPS1_repeat_ec1_hs1"/>
    <property type="match status" value="1"/>
</dbReference>
<accession>A0A151B7A3</accession>
<evidence type="ECO:0000256" key="3">
    <source>
        <dbReference type="ARBA" id="ARBA00023274"/>
    </source>
</evidence>
<dbReference type="GO" id="GO:0006412">
    <property type="term" value="P:translation"/>
    <property type="evidence" value="ECO:0007669"/>
    <property type="project" value="TreeGrafter"/>
</dbReference>
<evidence type="ECO:0000256" key="1">
    <source>
        <dbReference type="ARBA" id="ARBA00006767"/>
    </source>
</evidence>
<feature type="domain" description="S1 motif" evidence="5">
    <location>
        <begin position="113"/>
        <end position="179"/>
    </location>
</feature>
<reference evidence="6 7" key="1">
    <citation type="submission" date="2016-02" db="EMBL/GenBank/DDBJ databases">
        <title>Genome sequence of Clostridium tepidiprofundi DSM 19306.</title>
        <authorList>
            <person name="Poehlein A."/>
            <person name="Daniel R."/>
        </authorList>
    </citation>
    <scope>NUCLEOTIDE SEQUENCE [LARGE SCALE GENOMIC DNA]</scope>
    <source>
        <strain evidence="6 7">DSM 19306</strain>
    </source>
</reference>
<dbReference type="PATRIC" id="fig|1121338.3.peg.159"/>
<dbReference type="Proteomes" id="UP000075531">
    <property type="component" value="Unassembled WGS sequence"/>
</dbReference>
<evidence type="ECO:0000256" key="4">
    <source>
        <dbReference type="ARBA" id="ARBA00025604"/>
    </source>
</evidence>
<dbReference type="InterPro" id="IPR003029">
    <property type="entry name" value="S1_domain"/>
</dbReference>
<dbReference type="Gene3D" id="2.40.50.140">
    <property type="entry name" value="Nucleic acid-binding proteins"/>
    <property type="match status" value="4"/>
</dbReference>
<dbReference type="PROSITE" id="PS50126">
    <property type="entry name" value="S1"/>
    <property type="match status" value="4"/>
</dbReference>
<dbReference type="AlphaFoldDB" id="A0A151B7A3"/>
<keyword evidence="3" id="KW-0687">Ribonucleoprotein</keyword>
<feature type="domain" description="S1 motif" evidence="5">
    <location>
        <begin position="200"/>
        <end position="268"/>
    </location>
</feature>
<dbReference type="SUPFAM" id="SSF50249">
    <property type="entry name" value="Nucleic acid-binding proteins"/>
    <property type="match status" value="4"/>
</dbReference>
<feature type="domain" description="S1 motif" evidence="5">
    <location>
        <begin position="285"/>
        <end position="354"/>
    </location>
</feature>
<dbReference type="Pfam" id="PF00575">
    <property type="entry name" value="S1"/>
    <property type="match status" value="4"/>
</dbReference>
<organism evidence="6 7">
    <name type="scientific">Clostridium tepidiprofundi DSM 19306</name>
    <dbReference type="NCBI Taxonomy" id="1121338"/>
    <lineage>
        <taxon>Bacteria</taxon>
        <taxon>Bacillati</taxon>
        <taxon>Bacillota</taxon>
        <taxon>Clostridia</taxon>
        <taxon>Eubacteriales</taxon>
        <taxon>Clostridiaceae</taxon>
        <taxon>Clostridium</taxon>
    </lineage>
</organism>
<name>A0A151B7A3_9CLOT</name>
<dbReference type="GO" id="GO:0005737">
    <property type="term" value="C:cytoplasm"/>
    <property type="evidence" value="ECO:0007669"/>
    <property type="project" value="UniProtKB-ARBA"/>
</dbReference>
<comment type="function">
    <text evidence="4">Binds mRNA; thus facilitating recognition of the initiation point. It is needed to translate mRNA with a short Shine-Dalgarno (SD) purine-rich sequence.</text>
</comment>
<dbReference type="FunFam" id="2.40.50.140:FF:000103">
    <property type="entry name" value="protein RRP5 homolog"/>
    <property type="match status" value="1"/>
</dbReference>
<feature type="domain" description="S1 motif" evidence="5">
    <location>
        <begin position="26"/>
        <end position="95"/>
    </location>
</feature>
<dbReference type="PANTHER" id="PTHR10724:SF7">
    <property type="entry name" value="SMALL RIBOSOMAL SUBUNIT PROTEIN BS1C"/>
    <property type="match status" value="1"/>
</dbReference>
<evidence type="ECO:0000256" key="2">
    <source>
        <dbReference type="ARBA" id="ARBA00022980"/>
    </source>
</evidence>
<keyword evidence="7" id="KW-1185">Reference proteome</keyword>
<dbReference type="InterPro" id="IPR050437">
    <property type="entry name" value="Ribos_protein_bS1-like"/>
</dbReference>
<keyword evidence="2" id="KW-0689">Ribosomal protein</keyword>
<dbReference type="GO" id="GO:0003729">
    <property type="term" value="F:mRNA binding"/>
    <property type="evidence" value="ECO:0007669"/>
    <property type="project" value="TreeGrafter"/>
</dbReference>
<dbReference type="CDD" id="cd05688">
    <property type="entry name" value="S1_RPS1_repeat_ec3"/>
    <property type="match status" value="1"/>
</dbReference>
<protein>
    <recommendedName>
        <fullName evidence="5">S1 motif domain-containing protein</fullName>
    </recommendedName>
</protein>
<dbReference type="EMBL" id="LTBA01000001">
    <property type="protein sequence ID" value="KYH35764.1"/>
    <property type="molecule type" value="Genomic_DNA"/>
</dbReference>
<dbReference type="GO" id="GO:0003735">
    <property type="term" value="F:structural constituent of ribosome"/>
    <property type="evidence" value="ECO:0007669"/>
    <property type="project" value="TreeGrafter"/>
</dbReference>